<keyword evidence="4 6" id="KW-0175">Coiled coil</keyword>
<evidence type="ECO:0000256" key="1">
    <source>
        <dbReference type="ARBA" id="ARBA00022490"/>
    </source>
</evidence>
<evidence type="ECO:0000256" key="5">
    <source>
        <dbReference type="ARBA" id="ARBA00023125"/>
    </source>
</evidence>
<dbReference type="Gene3D" id="3.40.50.300">
    <property type="entry name" value="P-loop containing nucleotide triphosphate hydrolases"/>
    <property type="match status" value="2"/>
</dbReference>
<keyword evidence="9" id="KW-1185">Reference proteome</keyword>
<dbReference type="GO" id="GO:0030261">
    <property type="term" value="P:chromosome condensation"/>
    <property type="evidence" value="ECO:0007669"/>
    <property type="project" value="InterPro"/>
</dbReference>
<proteinExistence type="inferred from homology"/>
<dbReference type="InterPro" id="IPR010935">
    <property type="entry name" value="SMC_hinge"/>
</dbReference>
<accession>A0A1J0GHS6</accession>
<dbReference type="InterPro" id="IPR003395">
    <property type="entry name" value="RecF/RecN/SMC_N"/>
</dbReference>
<dbReference type="SUPFAM" id="SSF75553">
    <property type="entry name" value="Smc hinge domain"/>
    <property type="match status" value="1"/>
</dbReference>
<dbReference type="InterPro" id="IPR027417">
    <property type="entry name" value="P-loop_NTPase"/>
</dbReference>
<feature type="coiled-coil region" evidence="6">
    <location>
        <begin position="873"/>
        <end position="907"/>
    </location>
</feature>
<feature type="coiled-coil region" evidence="6">
    <location>
        <begin position="789"/>
        <end position="816"/>
    </location>
</feature>
<evidence type="ECO:0000256" key="3">
    <source>
        <dbReference type="ARBA" id="ARBA00022840"/>
    </source>
</evidence>
<dbReference type="EMBL" id="CP015756">
    <property type="protein sequence ID" value="APC40948.1"/>
    <property type="molecule type" value="Genomic_DNA"/>
</dbReference>
<dbReference type="Gene3D" id="1.20.1060.20">
    <property type="match status" value="1"/>
</dbReference>
<dbReference type="FunFam" id="3.40.50.300:FF:000984">
    <property type="entry name" value="Chromosome partition protein Smc"/>
    <property type="match status" value="1"/>
</dbReference>
<dbReference type="GO" id="GO:0007062">
    <property type="term" value="P:sister chromatid cohesion"/>
    <property type="evidence" value="ECO:0007669"/>
    <property type="project" value="InterPro"/>
</dbReference>
<comment type="similarity">
    <text evidence="6">Belongs to the SMC family.</text>
</comment>
<dbReference type="InterPro" id="IPR024704">
    <property type="entry name" value="SMC"/>
</dbReference>
<keyword evidence="3 6" id="KW-0067">ATP-binding</keyword>
<name>A0A1J0GHS6_9CLOT</name>
<evidence type="ECO:0000256" key="2">
    <source>
        <dbReference type="ARBA" id="ARBA00022741"/>
    </source>
</evidence>
<dbReference type="KEGG" id="ceu:A7L45_13145"/>
<dbReference type="GO" id="GO:0005737">
    <property type="term" value="C:cytoplasm"/>
    <property type="evidence" value="ECO:0007669"/>
    <property type="project" value="UniProtKB-SubCell"/>
</dbReference>
<feature type="coiled-coil region" evidence="6">
    <location>
        <begin position="677"/>
        <end position="704"/>
    </location>
</feature>
<dbReference type="PANTHER" id="PTHR43977">
    <property type="entry name" value="STRUCTURAL MAINTENANCE OF CHROMOSOMES PROTEIN 3"/>
    <property type="match status" value="1"/>
</dbReference>
<evidence type="ECO:0000313" key="8">
    <source>
        <dbReference type="EMBL" id="APC40948.1"/>
    </source>
</evidence>
<dbReference type="Gene3D" id="3.30.70.1620">
    <property type="match status" value="1"/>
</dbReference>
<comment type="domain">
    <text evidence="6">Contains large globular domains required for ATP hydrolysis at each terminus and a third globular domain forming a flexible hinge near the middle of the molecule. These domains are separated by coiled-coil structures.</text>
</comment>
<dbReference type="GO" id="GO:0005524">
    <property type="term" value="F:ATP binding"/>
    <property type="evidence" value="ECO:0007669"/>
    <property type="project" value="UniProtKB-UniRule"/>
</dbReference>
<dbReference type="Proteomes" id="UP000182569">
    <property type="component" value="Chromosome"/>
</dbReference>
<evidence type="ECO:0000256" key="6">
    <source>
        <dbReference type="HAMAP-Rule" id="MF_01894"/>
    </source>
</evidence>
<dbReference type="NCBIfam" id="TIGR02168">
    <property type="entry name" value="SMC_prok_B"/>
    <property type="match status" value="1"/>
</dbReference>
<dbReference type="STRING" id="1552.A7L45_13145"/>
<organism evidence="8 9">
    <name type="scientific">Clostridium estertheticum subsp. estertheticum</name>
    <dbReference type="NCBI Taxonomy" id="1552"/>
    <lineage>
        <taxon>Bacteria</taxon>
        <taxon>Bacillati</taxon>
        <taxon>Bacillota</taxon>
        <taxon>Clostridia</taxon>
        <taxon>Eubacteriales</taxon>
        <taxon>Clostridiaceae</taxon>
        <taxon>Clostridium</taxon>
    </lineage>
</organism>
<feature type="coiled-coil region" evidence="6">
    <location>
        <begin position="234"/>
        <end position="394"/>
    </location>
</feature>
<keyword evidence="2 6" id="KW-0547">Nucleotide-binding</keyword>
<dbReference type="Pfam" id="PF06470">
    <property type="entry name" value="SMC_hinge"/>
    <property type="match status" value="1"/>
</dbReference>
<keyword evidence="1 6" id="KW-0963">Cytoplasm</keyword>
<gene>
    <name evidence="6" type="primary">smc</name>
    <name evidence="8" type="ORF">A7L45_13145</name>
</gene>
<evidence type="ECO:0000313" key="9">
    <source>
        <dbReference type="Proteomes" id="UP000182569"/>
    </source>
</evidence>
<dbReference type="GO" id="GO:0016887">
    <property type="term" value="F:ATP hydrolysis activity"/>
    <property type="evidence" value="ECO:0007669"/>
    <property type="project" value="InterPro"/>
</dbReference>
<dbReference type="OrthoDB" id="9808768at2"/>
<comment type="subcellular location">
    <subcellularLocation>
        <location evidence="6">Cytoplasm</location>
    </subcellularLocation>
</comment>
<comment type="function">
    <text evidence="6">Required for chromosome condensation and partitioning.</text>
</comment>
<dbReference type="PIRSF" id="PIRSF005719">
    <property type="entry name" value="SMC"/>
    <property type="match status" value="1"/>
</dbReference>
<protein>
    <recommendedName>
        <fullName evidence="6">Chromosome partition protein Smc</fullName>
    </recommendedName>
</protein>
<dbReference type="HAMAP" id="MF_01894">
    <property type="entry name" value="Smc_prok"/>
    <property type="match status" value="1"/>
</dbReference>
<evidence type="ECO:0000256" key="4">
    <source>
        <dbReference type="ARBA" id="ARBA00023054"/>
    </source>
</evidence>
<dbReference type="AlphaFoldDB" id="A0A1J0GHS6"/>
<evidence type="ECO:0000259" key="7">
    <source>
        <dbReference type="SMART" id="SM00968"/>
    </source>
</evidence>
<reference evidence="9" key="1">
    <citation type="journal article" date="2016" name="Front. Microbiol.">
        <title>Complete Genome Sequence of Clostridium estertheticum DSM 8809, a Microbe Identified in Spoiled Vacuum Packed Beef.</title>
        <authorList>
            <person name="Yu Z."/>
            <person name="Gunn L."/>
            <person name="Brennan E."/>
            <person name="Reid R."/>
            <person name="Wall P.G."/>
            <person name="Gaora O.P."/>
            <person name="Hurley D."/>
            <person name="Bolton D."/>
            <person name="Fanning S."/>
        </authorList>
    </citation>
    <scope>NUCLEOTIDE SEQUENCE [LARGE SCALE GENOMIC DNA]</scope>
    <source>
        <strain evidence="9">DSM 8809</strain>
    </source>
</reference>
<dbReference type="SUPFAM" id="SSF52540">
    <property type="entry name" value="P-loop containing nucleoside triphosphate hydrolases"/>
    <property type="match status" value="1"/>
</dbReference>
<sequence>MFLKSIEIRGFKSFADKTELTFEKGITAVVGPNGSGKSNISDAVRWVLGEQSVRSLRGDKMEDVIFAGTQFRKPVGLAQVSLTLDNSESELDIDYANVTISRRLYRSGESEYLINNTSCRLKDVQQLFMDTGIGKEGYSIIGQGKIDAILSGKAEERRKLFEEAAGIVKYKTRKEEAEKRLDNTDQNLIRISDILSTYEERLEPLMNESDKAKRFLKLFEELKSKEVSIIIDSITKVEEKMEGLHDELDNLQVEVVKATEEKMFFKKDVELLNDKFEKFENKSQEEKQLFYDNKIIYQNNISQINILHERIENLEKVIDKTTNESCITHKSLLELKNNNTKAEDSLKNIKNIQIEIDEGIKSEEIKIKTIQENIEIESNEIKSLKEEKQNNINRNMVSSNSLLLLNNNIDISKNRVIMLTNTIYDLENSIKVNLTTKITFEKEMKEVRQKIIQCQSQLDKNKIEIIKLQNVLAIDEKDMKNCSFKINKAEANFNVLTILEKKHEGYNKSVKNLMQNVNEGKIGNVHECFVLGEIIRVEKYLEVALEIALGGTISHIITKDENVARILINYLKANKLGRATFLPLNIIKGRKIIIDNETKSNPGFVGIASELIEYDEKFSEVMAFILGRTIICKDMDSALEISKCNNHRIKIVTLSGEVINVGGSLTGGSVYTKTSSIIGRKRELKELDKELSTLKKESITYLEKIKKGKTEILRYDDENLKIREKIHFENIEVAKKEAKINSIVDDTNRLQRNNRNLNIEKSLEDSKLKKGYIEIEEKNMLVTKFTQLKDEIEQNLNRIEFKLKDKLQEIDNIKEVITESKIKKAQNYEALRNKESEIKRLNVDILSRSEKIIMYSREIEEAIKNKETSICSIQSLEKKANEIMINIEEMKKNFDDYEIQRIKIKDNIKTNVDQFDNVTSILEKTEKSLYKCQLALAKVSMEKDNYYKKLNEDFELTYAEALIFKKEIDDIYKLKNEIATLKEDITLLGKINVGAIEEYKEVKDKYTFMNGQKEDLVSAKNELLTVISGMTQKMKKIFAENFIILRQNFNETFMELFKGGSADLILTEGDELTAKIDINVQPPGKKLQNISLMSGGEKVLSAIALLFAILKMKPTPFCILDEIEAALDDANVVRYAEFLKRFADDVQFIIITHRKGTMEAGDVLYGVTMEEKGVSKIVSINLKK</sequence>
<dbReference type="GO" id="GO:0003677">
    <property type="term" value="F:DNA binding"/>
    <property type="evidence" value="ECO:0007669"/>
    <property type="project" value="UniProtKB-UniRule"/>
</dbReference>
<dbReference type="InterPro" id="IPR011890">
    <property type="entry name" value="SMC_prok"/>
</dbReference>
<feature type="binding site" evidence="6">
    <location>
        <begin position="32"/>
        <end position="39"/>
    </location>
    <ligand>
        <name>ATP</name>
        <dbReference type="ChEBI" id="CHEBI:30616"/>
    </ligand>
</feature>
<keyword evidence="5 6" id="KW-0238">DNA-binding</keyword>
<dbReference type="SMART" id="SM00968">
    <property type="entry name" value="SMC_hinge"/>
    <property type="match status" value="1"/>
</dbReference>
<dbReference type="CDD" id="cd03278">
    <property type="entry name" value="ABC_SMC_barmotin"/>
    <property type="match status" value="2"/>
</dbReference>
<dbReference type="Pfam" id="PF02463">
    <property type="entry name" value="SMC_N"/>
    <property type="match status" value="1"/>
</dbReference>
<dbReference type="InterPro" id="IPR036277">
    <property type="entry name" value="SMC_hinge_sf"/>
</dbReference>
<feature type="domain" description="SMC hinge" evidence="7">
    <location>
        <begin position="525"/>
        <end position="642"/>
    </location>
</feature>
<dbReference type="GO" id="GO:0005694">
    <property type="term" value="C:chromosome"/>
    <property type="evidence" value="ECO:0007669"/>
    <property type="project" value="InterPro"/>
</dbReference>
<feature type="coiled-coil region" evidence="6">
    <location>
        <begin position="167"/>
        <end position="194"/>
    </location>
</feature>
<comment type="subunit">
    <text evidence="6">Homodimer.</text>
</comment>
<dbReference type="GO" id="GO:0006260">
    <property type="term" value="P:DNA replication"/>
    <property type="evidence" value="ECO:0007669"/>
    <property type="project" value="UniProtKB-UniRule"/>
</dbReference>
<dbReference type="RefSeq" id="WP_071613241.1">
    <property type="nucleotide sequence ID" value="NZ_CP015756.1"/>
</dbReference>
<dbReference type="GO" id="GO:0007059">
    <property type="term" value="P:chromosome segregation"/>
    <property type="evidence" value="ECO:0007669"/>
    <property type="project" value="UniProtKB-UniRule"/>
</dbReference>